<keyword evidence="2" id="KW-0472">Membrane</keyword>
<feature type="domain" description="D-alanyl-D-alanine carboxypeptidase-like core" evidence="3">
    <location>
        <begin position="95"/>
        <end position="224"/>
    </location>
</feature>
<keyword evidence="4" id="KW-0378">Hydrolase</keyword>
<keyword evidence="2" id="KW-0812">Transmembrane</keyword>
<keyword evidence="4" id="KW-0121">Carboxypeptidase</keyword>
<dbReference type="PANTHER" id="PTHR34385">
    <property type="entry name" value="D-ALANYL-D-ALANINE CARBOXYPEPTIDASE"/>
    <property type="match status" value="1"/>
</dbReference>
<reference evidence="4 5" key="1">
    <citation type="journal article" date="2015" name="Genome Announc.">
        <title>Draft Genome Sequence of Filamentous Marine Cyanobacterium Lyngbya confervoides Strain BDU141951.</title>
        <authorList>
            <person name="Chandrababunaidu M.M."/>
            <person name="Sen D."/>
            <person name="Tripathy S."/>
        </authorList>
    </citation>
    <scope>NUCLEOTIDE SEQUENCE [LARGE SCALE GENOMIC DNA]</scope>
    <source>
        <strain evidence="4 5">BDU141951</strain>
    </source>
</reference>
<name>A0ABD4T281_9CYAN</name>
<proteinExistence type="predicted"/>
<feature type="region of interest" description="Disordered" evidence="1">
    <location>
        <begin position="1"/>
        <end position="23"/>
    </location>
</feature>
<sequence>MHDDIPEARRQAVAPSPSQPPLKRSLGGLILGTTVLILGGVLLFSLWTGRKPAANPPREPSLPAARSDGTVLGHFPYDEAPPTTLVPLADNPEVQLRQAAAQAYEDMAAAARGDGIRLVPLSGFRSREDQEYLFFEVKKKRNQPTQERAEVSAPPGHSEHHTGYAIDIGDATAPETHVEVSFESTPGFLWLQENAARFSFELSFPKDNPQGVSYEPWHWRFVGDQESLETFFKGRENARPSPNP</sequence>
<evidence type="ECO:0000313" key="4">
    <source>
        <dbReference type="EMBL" id="MCM1982847.1"/>
    </source>
</evidence>
<dbReference type="InterPro" id="IPR052179">
    <property type="entry name" value="DD-CPase-like"/>
</dbReference>
<evidence type="ECO:0000259" key="3">
    <source>
        <dbReference type="Pfam" id="PF02557"/>
    </source>
</evidence>
<gene>
    <name evidence="4" type="ORF">QQ91_0008425</name>
</gene>
<dbReference type="RefSeq" id="WP_166281509.1">
    <property type="nucleotide sequence ID" value="NZ_JTHE03000045.1"/>
</dbReference>
<dbReference type="GO" id="GO:0004180">
    <property type="term" value="F:carboxypeptidase activity"/>
    <property type="evidence" value="ECO:0007669"/>
    <property type="project" value="UniProtKB-KW"/>
</dbReference>
<comment type="caution">
    <text evidence="4">The sequence shown here is derived from an EMBL/GenBank/DDBJ whole genome shotgun (WGS) entry which is preliminary data.</text>
</comment>
<dbReference type="PANTHER" id="PTHR34385:SF1">
    <property type="entry name" value="PEPTIDOGLYCAN L-ALANYL-D-GLUTAMATE ENDOPEPTIDASE CWLK"/>
    <property type="match status" value="1"/>
</dbReference>
<dbReference type="Proteomes" id="UP000031561">
    <property type="component" value="Unassembled WGS sequence"/>
</dbReference>
<accession>A0ABD4T281</accession>
<keyword evidence="2" id="KW-1133">Transmembrane helix</keyword>
<evidence type="ECO:0000256" key="2">
    <source>
        <dbReference type="SAM" id="Phobius"/>
    </source>
</evidence>
<feature type="transmembrane region" description="Helical" evidence="2">
    <location>
        <begin position="26"/>
        <end position="48"/>
    </location>
</feature>
<keyword evidence="4" id="KW-0645">Protease</keyword>
<organism evidence="4 5">
    <name type="scientific">Lyngbya confervoides BDU141951</name>
    <dbReference type="NCBI Taxonomy" id="1574623"/>
    <lineage>
        <taxon>Bacteria</taxon>
        <taxon>Bacillati</taxon>
        <taxon>Cyanobacteriota</taxon>
        <taxon>Cyanophyceae</taxon>
        <taxon>Oscillatoriophycideae</taxon>
        <taxon>Oscillatoriales</taxon>
        <taxon>Microcoleaceae</taxon>
        <taxon>Lyngbya</taxon>
    </lineage>
</organism>
<dbReference type="InterPro" id="IPR009045">
    <property type="entry name" value="Zn_M74/Hedgehog-like"/>
</dbReference>
<keyword evidence="5" id="KW-1185">Reference proteome</keyword>
<dbReference type="SUPFAM" id="SSF55166">
    <property type="entry name" value="Hedgehog/DD-peptidase"/>
    <property type="match status" value="1"/>
</dbReference>
<dbReference type="InterPro" id="IPR003709">
    <property type="entry name" value="VanY-like_core_dom"/>
</dbReference>
<evidence type="ECO:0000313" key="5">
    <source>
        <dbReference type="Proteomes" id="UP000031561"/>
    </source>
</evidence>
<protein>
    <submittedName>
        <fullName evidence="4">D-alanyl-D-alanine carboxypeptidase family protein</fullName>
    </submittedName>
</protein>
<evidence type="ECO:0000256" key="1">
    <source>
        <dbReference type="SAM" id="MobiDB-lite"/>
    </source>
</evidence>
<dbReference type="Pfam" id="PF02557">
    <property type="entry name" value="VanY"/>
    <property type="match status" value="1"/>
</dbReference>
<feature type="region of interest" description="Disordered" evidence="1">
    <location>
        <begin position="141"/>
        <end position="161"/>
    </location>
</feature>
<feature type="compositionally biased region" description="Basic and acidic residues" evidence="1">
    <location>
        <begin position="1"/>
        <end position="10"/>
    </location>
</feature>
<dbReference type="Gene3D" id="3.30.1380.10">
    <property type="match status" value="1"/>
</dbReference>
<dbReference type="EMBL" id="JTHE03000045">
    <property type="protein sequence ID" value="MCM1982847.1"/>
    <property type="molecule type" value="Genomic_DNA"/>
</dbReference>
<dbReference type="InterPro" id="IPR058193">
    <property type="entry name" value="VanY/YodJ_core_dom"/>
</dbReference>
<dbReference type="CDD" id="cd14852">
    <property type="entry name" value="LD-carboxypeptidase"/>
    <property type="match status" value="1"/>
</dbReference>
<dbReference type="AlphaFoldDB" id="A0ABD4T281"/>